<evidence type="ECO:0000313" key="2">
    <source>
        <dbReference type="EMBL" id="AMJ74065.1"/>
    </source>
</evidence>
<organism evidence="2 3">
    <name type="scientific">Alteromonas stellipolaris</name>
    <dbReference type="NCBI Taxonomy" id="233316"/>
    <lineage>
        <taxon>Bacteria</taxon>
        <taxon>Pseudomonadati</taxon>
        <taxon>Pseudomonadota</taxon>
        <taxon>Gammaproteobacteria</taxon>
        <taxon>Alteromonadales</taxon>
        <taxon>Alteromonadaceae</taxon>
        <taxon>Alteromonas/Salinimonas group</taxon>
        <taxon>Alteromonas</taxon>
    </lineage>
</organism>
<evidence type="ECO:0000256" key="1">
    <source>
        <dbReference type="SAM" id="Phobius"/>
    </source>
</evidence>
<evidence type="ECO:0008006" key="4">
    <source>
        <dbReference type="Google" id="ProtNLM"/>
    </source>
</evidence>
<keyword evidence="1" id="KW-0812">Transmembrane</keyword>
<keyword evidence="1" id="KW-1133">Transmembrane helix</keyword>
<gene>
    <name evidence="2" type="ORF">AVL57_08810</name>
</gene>
<dbReference type="Proteomes" id="UP000056750">
    <property type="component" value="Chromosome"/>
</dbReference>
<reference evidence="2 3" key="1">
    <citation type="submission" date="2015-12" db="EMBL/GenBank/DDBJ databases">
        <title>Intraspecies pangenome expansion in the marine bacterium Alteromonas.</title>
        <authorList>
            <person name="Lopez-Perez M."/>
            <person name="Rodriguez-Valera F."/>
        </authorList>
    </citation>
    <scope>NUCLEOTIDE SEQUENCE [LARGE SCALE GENOMIC DNA]</scope>
    <source>
        <strain evidence="2 3">LMG 21861</strain>
    </source>
</reference>
<feature type="transmembrane region" description="Helical" evidence="1">
    <location>
        <begin position="29"/>
        <end position="51"/>
    </location>
</feature>
<sequence length="92" mass="10962">MKINNKINCTNNSQWITFTYSQAFSTASVYTYLKIVLLILQFLVLTLVSFIQRNKADRYVVFYQWLCNYQRLLSFKYAIDSLLMPNLKRGMK</sequence>
<accession>A0ABN4LQ64</accession>
<keyword evidence="3" id="KW-1185">Reference proteome</keyword>
<evidence type="ECO:0000313" key="3">
    <source>
        <dbReference type="Proteomes" id="UP000056750"/>
    </source>
</evidence>
<keyword evidence="1" id="KW-0472">Membrane</keyword>
<dbReference type="EMBL" id="CP013926">
    <property type="protein sequence ID" value="AMJ74065.1"/>
    <property type="molecule type" value="Genomic_DNA"/>
</dbReference>
<protein>
    <recommendedName>
        <fullName evidence="4">Transmembrane protein</fullName>
    </recommendedName>
</protein>
<name>A0ABN4LQ64_9ALTE</name>
<proteinExistence type="predicted"/>